<feature type="transmembrane region" description="Helical" evidence="5">
    <location>
        <begin position="314"/>
        <end position="332"/>
    </location>
</feature>
<dbReference type="InterPro" id="IPR011701">
    <property type="entry name" value="MFS"/>
</dbReference>
<keyword evidence="2 5" id="KW-0812">Transmembrane</keyword>
<keyword evidence="8" id="KW-1185">Reference proteome</keyword>
<dbReference type="InterPro" id="IPR005829">
    <property type="entry name" value="Sugar_transporter_CS"/>
</dbReference>
<sequence>MSLAERLTGLSARDNTPIAIVGLGHGATHWVAATFYLLLPSLSTALGLDYAATGLLVSVLHVSAFVANFGSGPLTDMTGRRVALQVASLLMGAAALALLGFAGGLLAVAALVAVIGASNNLWHPPAISYLSARFPGQRGWALSVHALGAGLGDAVAPLAAGAMLAALTWEGVALYSCLPVLAVAAALAMFLGRAPAASHGDAGKGVDFGQYLAGIAAVVKDRAVLGLCLMSAFRAMTQNGLLVFLPLYLAHEMKVSPLMMGVALAALQVGGLIATPIAGRLSDRVGRRQVVLAGLGVSTLAIAALTLLGNELSFIAGVSVLGFALYAIRPVVHSWMMDLTPSHLGGSATSLMFGAQTGLSILAPVVGGIVADAYGLVVTFYVLAASMLVTNLIAWSLPNAKRA</sequence>
<evidence type="ECO:0000313" key="8">
    <source>
        <dbReference type="Proteomes" id="UP000198615"/>
    </source>
</evidence>
<evidence type="ECO:0000256" key="3">
    <source>
        <dbReference type="ARBA" id="ARBA00022989"/>
    </source>
</evidence>
<feature type="transmembrane region" description="Helical" evidence="5">
    <location>
        <begin position="50"/>
        <end position="69"/>
    </location>
</feature>
<evidence type="ECO:0000259" key="6">
    <source>
        <dbReference type="PROSITE" id="PS50850"/>
    </source>
</evidence>
<dbReference type="InterPro" id="IPR020846">
    <property type="entry name" value="MFS_dom"/>
</dbReference>
<keyword evidence="3 5" id="KW-1133">Transmembrane helix</keyword>
<feature type="transmembrane region" description="Helical" evidence="5">
    <location>
        <begin position="373"/>
        <end position="397"/>
    </location>
</feature>
<feature type="transmembrane region" description="Helical" evidence="5">
    <location>
        <begin position="290"/>
        <end position="308"/>
    </location>
</feature>
<protein>
    <submittedName>
        <fullName evidence="7">Sugar phosphate permease</fullName>
    </submittedName>
</protein>
<organism evidence="7 8">
    <name type="scientific">Thalassobaculum litoreum DSM 18839</name>
    <dbReference type="NCBI Taxonomy" id="1123362"/>
    <lineage>
        <taxon>Bacteria</taxon>
        <taxon>Pseudomonadati</taxon>
        <taxon>Pseudomonadota</taxon>
        <taxon>Alphaproteobacteria</taxon>
        <taxon>Rhodospirillales</taxon>
        <taxon>Thalassobaculaceae</taxon>
        <taxon>Thalassobaculum</taxon>
    </lineage>
</organism>
<accession>A0A8G2BGS5</accession>
<feature type="transmembrane region" description="Helical" evidence="5">
    <location>
        <begin position="344"/>
        <end position="367"/>
    </location>
</feature>
<keyword evidence="4 5" id="KW-0472">Membrane</keyword>
<feature type="transmembrane region" description="Helical" evidence="5">
    <location>
        <begin position="18"/>
        <end position="38"/>
    </location>
</feature>
<dbReference type="OrthoDB" id="9770492at2"/>
<dbReference type="PANTHER" id="PTHR43129:SF1">
    <property type="entry name" value="FOSMIDOMYCIN RESISTANCE PROTEIN"/>
    <property type="match status" value="1"/>
</dbReference>
<dbReference type="GO" id="GO:0022857">
    <property type="term" value="F:transmembrane transporter activity"/>
    <property type="evidence" value="ECO:0007669"/>
    <property type="project" value="InterPro"/>
</dbReference>
<dbReference type="PANTHER" id="PTHR43129">
    <property type="entry name" value="FOSMIDOMYCIN RESISTANCE PROTEIN"/>
    <property type="match status" value="1"/>
</dbReference>
<dbReference type="Proteomes" id="UP000198615">
    <property type="component" value="Unassembled WGS sequence"/>
</dbReference>
<dbReference type="PROSITE" id="PS50850">
    <property type="entry name" value="MFS"/>
    <property type="match status" value="1"/>
</dbReference>
<evidence type="ECO:0000256" key="1">
    <source>
        <dbReference type="ARBA" id="ARBA00004141"/>
    </source>
</evidence>
<evidence type="ECO:0000256" key="2">
    <source>
        <dbReference type="ARBA" id="ARBA00022692"/>
    </source>
</evidence>
<name>A0A8G2BGS5_9PROT</name>
<feature type="transmembrane region" description="Helical" evidence="5">
    <location>
        <begin position="89"/>
        <end position="118"/>
    </location>
</feature>
<feature type="transmembrane region" description="Helical" evidence="5">
    <location>
        <begin position="224"/>
        <end position="249"/>
    </location>
</feature>
<evidence type="ECO:0000313" key="7">
    <source>
        <dbReference type="EMBL" id="SDF45790.1"/>
    </source>
</evidence>
<dbReference type="Gene3D" id="1.20.1250.20">
    <property type="entry name" value="MFS general substrate transporter like domains"/>
    <property type="match status" value="2"/>
</dbReference>
<reference evidence="7 8" key="1">
    <citation type="submission" date="2016-10" db="EMBL/GenBank/DDBJ databases">
        <authorList>
            <person name="Varghese N."/>
            <person name="Submissions S."/>
        </authorList>
    </citation>
    <scope>NUCLEOTIDE SEQUENCE [LARGE SCALE GENOMIC DNA]</scope>
    <source>
        <strain evidence="7 8">DSM 18839</strain>
    </source>
</reference>
<dbReference type="AlphaFoldDB" id="A0A8G2BGS5"/>
<feature type="transmembrane region" description="Helical" evidence="5">
    <location>
        <begin position="255"/>
        <end position="278"/>
    </location>
</feature>
<gene>
    <name evidence="7" type="ORF">SAMN05660686_01435</name>
</gene>
<dbReference type="InterPro" id="IPR036259">
    <property type="entry name" value="MFS_trans_sf"/>
</dbReference>
<feature type="domain" description="Major facilitator superfamily (MFS) profile" evidence="6">
    <location>
        <begin position="17"/>
        <end position="402"/>
    </location>
</feature>
<comment type="subcellular location">
    <subcellularLocation>
        <location evidence="1">Membrane</location>
        <topology evidence="1">Multi-pass membrane protein</topology>
    </subcellularLocation>
</comment>
<dbReference type="PROSITE" id="PS00216">
    <property type="entry name" value="SUGAR_TRANSPORT_1"/>
    <property type="match status" value="1"/>
</dbReference>
<feature type="transmembrane region" description="Helical" evidence="5">
    <location>
        <begin position="172"/>
        <end position="191"/>
    </location>
</feature>
<dbReference type="SUPFAM" id="SSF103473">
    <property type="entry name" value="MFS general substrate transporter"/>
    <property type="match status" value="1"/>
</dbReference>
<proteinExistence type="predicted"/>
<evidence type="ECO:0000256" key="4">
    <source>
        <dbReference type="ARBA" id="ARBA00023136"/>
    </source>
</evidence>
<dbReference type="RefSeq" id="WP_093149195.1">
    <property type="nucleotide sequence ID" value="NZ_FNBW01000003.1"/>
</dbReference>
<comment type="caution">
    <text evidence="7">The sequence shown here is derived from an EMBL/GenBank/DDBJ whole genome shotgun (WGS) entry which is preliminary data.</text>
</comment>
<dbReference type="EMBL" id="FNBW01000003">
    <property type="protein sequence ID" value="SDF45790.1"/>
    <property type="molecule type" value="Genomic_DNA"/>
</dbReference>
<dbReference type="Pfam" id="PF07690">
    <property type="entry name" value="MFS_1"/>
    <property type="match status" value="1"/>
</dbReference>
<dbReference type="GO" id="GO:0005886">
    <property type="term" value="C:plasma membrane"/>
    <property type="evidence" value="ECO:0007669"/>
    <property type="project" value="TreeGrafter"/>
</dbReference>
<evidence type="ECO:0000256" key="5">
    <source>
        <dbReference type="SAM" id="Phobius"/>
    </source>
</evidence>